<dbReference type="InterPro" id="IPR036264">
    <property type="entry name" value="Bact_exopeptidase_dim_dom"/>
</dbReference>
<evidence type="ECO:0000256" key="5">
    <source>
        <dbReference type="ARBA" id="ARBA00029656"/>
    </source>
</evidence>
<evidence type="ECO:0000256" key="7">
    <source>
        <dbReference type="PIRSR" id="PIRSR036696-2"/>
    </source>
</evidence>
<dbReference type="PIRSF" id="PIRSF036696">
    <property type="entry name" value="ACY-1"/>
    <property type="match status" value="1"/>
</dbReference>
<dbReference type="GO" id="GO:0004046">
    <property type="term" value="F:aminoacylase activity"/>
    <property type="evidence" value="ECO:0007669"/>
    <property type="project" value="UniProtKB-EC"/>
</dbReference>
<dbReference type="SUPFAM" id="SSF55031">
    <property type="entry name" value="Bacterial exopeptidase dimerisation domain"/>
    <property type="match status" value="1"/>
</dbReference>
<evidence type="ECO:0000256" key="2">
    <source>
        <dbReference type="ARBA" id="ARBA00006247"/>
    </source>
</evidence>
<dbReference type="PANTHER" id="PTHR45892:SF3">
    <property type="entry name" value="PUTATIVE-RELATED"/>
    <property type="match status" value="1"/>
</dbReference>
<organism evidence="10 11">
    <name type="scientific">Clitoria ternatea</name>
    <name type="common">Butterfly pea</name>
    <dbReference type="NCBI Taxonomy" id="43366"/>
    <lineage>
        <taxon>Eukaryota</taxon>
        <taxon>Viridiplantae</taxon>
        <taxon>Streptophyta</taxon>
        <taxon>Embryophyta</taxon>
        <taxon>Tracheophyta</taxon>
        <taxon>Spermatophyta</taxon>
        <taxon>Magnoliopsida</taxon>
        <taxon>eudicotyledons</taxon>
        <taxon>Gunneridae</taxon>
        <taxon>Pentapetalae</taxon>
        <taxon>rosids</taxon>
        <taxon>fabids</taxon>
        <taxon>Fabales</taxon>
        <taxon>Fabaceae</taxon>
        <taxon>Papilionoideae</taxon>
        <taxon>50 kb inversion clade</taxon>
        <taxon>NPAAA clade</taxon>
        <taxon>indigoferoid/millettioid clade</taxon>
        <taxon>Phaseoleae</taxon>
        <taxon>Clitoria</taxon>
    </lineage>
</organism>
<comment type="cofactor">
    <cofactor evidence="7">
        <name>Zn(2+)</name>
        <dbReference type="ChEBI" id="CHEBI:29105"/>
    </cofactor>
    <text evidence="7">Binds 2 Zn(2+) ions per subunit.</text>
</comment>
<feature type="signal peptide" evidence="8">
    <location>
        <begin position="1"/>
        <end position="23"/>
    </location>
</feature>
<feature type="binding site" evidence="7">
    <location>
        <position position="400"/>
    </location>
    <ligand>
        <name>Zn(2+)</name>
        <dbReference type="ChEBI" id="CHEBI:29105"/>
        <label>2</label>
    </ligand>
</feature>
<dbReference type="Proteomes" id="UP001359559">
    <property type="component" value="Unassembled WGS sequence"/>
</dbReference>
<dbReference type="Gene3D" id="3.30.70.360">
    <property type="match status" value="1"/>
</dbReference>
<dbReference type="PROSITE" id="PS00759">
    <property type="entry name" value="ARGE_DAPE_CPG2_2"/>
    <property type="match status" value="1"/>
</dbReference>
<dbReference type="GO" id="GO:0005737">
    <property type="term" value="C:cytoplasm"/>
    <property type="evidence" value="ECO:0007669"/>
    <property type="project" value="UniProtKB-SubCell"/>
</dbReference>
<feature type="binding site" evidence="7">
    <location>
        <position position="163"/>
    </location>
    <ligand>
        <name>Zn(2+)</name>
        <dbReference type="ChEBI" id="CHEBI:29105"/>
        <label>2</label>
    </ligand>
</feature>
<dbReference type="GO" id="GO:0006520">
    <property type="term" value="P:amino acid metabolic process"/>
    <property type="evidence" value="ECO:0007669"/>
    <property type="project" value="InterPro"/>
</dbReference>
<feature type="domain" description="Peptidase M20 dimerisation" evidence="9">
    <location>
        <begin position="210"/>
        <end position="313"/>
    </location>
</feature>
<feature type="binding site" evidence="7">
    <location>
        <position position="95"/>
    </location>
    <ligand>
        <name>Zn(2+)</name>
        <dbReference type="ChEBI" id="CHEBI:29105"/>
        <label>1</label>
    </ligand>
</feature>
<comment type="similarity">
    <text evidence="2">Belongs to the peptidase M20A family.</text>
</comment>
<keyword evidence="7" id="KW-0862">Zinc</keyword>
<dbReference type="SUPFAM" id="SSF53187">
    <property type="entry name" value="Zn-dependent exopeptidases"/>
    <property type="match status" value="1"/>
</dbReference>
<feature type="binding site" evidence="7">
    <location>
        <position position="128"/>
    </location>
    <ligand>
        <name>Zn(2+)</name>
        <dbReference type="ChEBI" id="CHEBI:29105"/>
        <label>2</label>
    </ligand>
</feature>
<dbReference type="Gene3D" id="1.10.150.900">
    <property type="match status" value="1"/>
</dbReference>
<dbReference type="InterPro" id="IPR001261">
    <property type="entry name" value="ArgE/DapE_CS"/>
</dbReference>
<dbReference type="GO" id="GO:0046872">
    <property type="term" value="F:metal ion binding"/>
    <property type="evidence" value="ECO:0007669"/>
    <property type="project" value="UniProtKB-KW"/>
</dbReference>
<feature type="active site" evidence="6">
    <location>
        <position position="97"/>
    </location>
</feature>
<keyword evidence="4" id="KW-0378">Hydrolase</keyword>
<evidence type="ECO:0000313" key="10">
    <source>
        <dbReference type="EMBL" id="KAK7301333.1"/>
    </source>
</evidence>
<dbReference type="InterPro" id="IPR052083">
    <property type="entry name" value="Aminoacylase-1_M20A"/>
</dbReference>
<dbReference type="AlphaFoldDB" id="A0AAN9JP02"/>
<evidence type="ECO:0000256" key="6">
    <source>
        <dbReference type="PIRSR" id="PIRSR036696-1"/>
    </source>
</evidence>
<protein>
    <recommendedName>
        <fullName evidence="3">N-acyl-aliphatic-L-amino acid amidohydrolase</fullName>
        <ecNumber evidence="3">3.5.1.14</ecNumber>
    </recommendedName>
    <alternativeName>
        <fullName evidence="5">N-acyl-L-amino-acid amidohydrolase</fullName>
    </alternativeName>
</protein>
<dbReference type="FunFam" id="1.10.150.900:FF:000001">
    <property type="entry name" value="Aminoacylase-1, putative"/>
    <property type="match status" value="1"/>
</dbReference>
<dbReference type="InterPro" id="IPR002933">
    <property type="entry name" value="Peptidase_M20"/>
</dbReference>
<evidence type="ECO:0000256" key="8">
    <source>
        <dbReference type="SAM" id="SignalP"/>
    </source>
</evidence>
<dbReference type="Gene3D" id="3.40.630.10">
    <property type="entry name" value="Zn peptidases"/>
    <property type="match status" value="1"/>
</dbReference>
<dbReference type="NCBIfam" id="TIGR01880">
    <property type="entry name" value="Ac-peptdase-euk"/>
    <property type="match status" value="1"/>
</dbReference>
<dbReference type="FunFam" id="3.30.70.360:FF:000009">
    <property type="entry name" value="aminoacylase-1 isoform X1"/>
    <property type="match status" value="1"/>
</dbReference>
<evidence type="ECO:0000259" key="9">
    <source>
        <dbReference type="Pfam" id="PF07687"/>
    </source>
</evidence>
<keyword evidence="11" id="KW-1185">Reference proteome</keyword>
<dbReference type="EC" id="3.5.1.14" evidence="3"/>
<comment type="subcellular location">
    <subcellularLocation>
        <location evidence="1">Cytoplasm</location>
    </subcellularLocation>
</comment>
<evidence type="ECO:0000256" key="3">
    <source>
        <dbReference type="ARBA" id="ARBA00011913"/>
    </source>
</evidence>
<dbReference type="FunFam" id="3.40.630.10:FF:000019">
    <property type="entry name" value="Aminoacylase 1"/>
    <property type="match status" value="1"/>
</dbReference>
<evidence type="ECO:0000313" key="11">
    <source>
        <dbReference type="Proteomes" id="UP001359559"/>
    </source>
</evidence>
<sequence length="433" mass="48472">MAFPTQHFLALICLTLFLSTTQDEDTPITRFQRYLRINTAHPSPDYSSAVSYLKAQAHSIGLQAQTLEFSPGKPLLLLSWPGSNPSLPSILLNSHLDSVPAEPSKWLHPPFSALRTSDGRIFARGAQDDKCIAMQHLEAIRNLRSRSFQPLRTVHVSLVPDEEIGGFDGAAKFVESKEFQSLQIGFALDEGQASPGDEFRVFYADRFPWHFKIRAKGQPGHGSMLYDNSAMENLMKSVEAVSRFRESQFDVVKAGKAMNSEVVSVNPVYFKAGVVSKDGFAMNVQPSEAEAGFDLRLTPTTDPDEMRRRIAEEWAPAVRNMSFEIIEKGPIRDYMGCPLMTATNDSNPWWLVFKQAIESAGEKLFRPEILASTTDARFLRQKGIPVLGFSPMRNTPILLHDHNEHLQDTVYMKGIQVYESLISSLSTYTEGSH</sequence>
<reference evidence="10 11" key="1">
    <citation type="submission" date="2024-01" db="EMBL/GenBank/DDBJ databases">
        <title>The genomes of 5 underutilized Papilionoideae crops provide insights into root nodulation and disease resistance.</title>
        <authorList>
            <person name="Yuan L."/>
        </authorList>
    </citation>
    <scope>NUCLEOTIDE SEQUENCE [LARGE SCALE GENOMIC DNA]</scope>
    <source>
        <strain evidence="10">LY-2023</strain>
        <tissue evidence="10">Leaf</tissue>
    </source>
</reference>
<dbReference type="InterPro" id="IPR010159">
    <property type="entry name" value="N-acyl_aa_amidohydrolase"/>
</dbReference>
<dbReference type="Pfam" id="PF01546">
    <property type="entry name" value="Peptidase_M20"/>
    <property type="match status" value="1"/>
</dbReference>
<feature type="chain" id="PRO_5042874283" description="N-acyl-aliphatic-L-amino acid amidohydrolase" evidence="8">
    <location>
        <begin position="24"/>
        <end position="433"/>
    </location>
</feature>
<comment type="caution">
    <text evidence="10">The sequence shown here is derived from an EMBL/GenBank/DDBJ whole genome shotgun (WGS) entry which is preliminary data.</text>
</comment>
<dbReference type="CDD" id="cd05646">
    <property type="entry name" value="M20_AcylaseI_like"/>
    <property type="match status" value="1"/>
</dbReference>
<evidence type="ECO:0000256" key="1">
    <source>
        <dbReference type="ARBA" id="ARBA00004496"/>
    </source>
</evidence>
<feature type="active site" description="Proton acceptor" evidence="6">
    <location>
        <position position="162"/>
    </location>
</feature>
<gene>
    <name evidence="10" type="ORF">RJT34_12196</name>
</gene>
<dbReference type="Pfam" id="PF07687">
    <property type="entry name" value="M20_dimer"/>
    <property type="match status" value="1"/>
</dbReference>
<feature type="binding site" evidence="7">
    <location>
        <position position="128"/>
    </location>
    <ligand>
        <name>Zn(2+)</name>
        <dbReference type="ChEBI" id="CHEBI:29105"/>
        <label>1</label>
    </ligand>
</feature>
<evidence type="ECO:0000256" key="4">
    <source>
        <dbReference type="ARBA" id="ARBA00022801"/>
    </source>
</evidence>
<dbReference type="PANTHER" id="PTHR45892">
    <property type="entry name" value="AMINOACYLASE-1"/>
    <property type="match status" value="1"/>
</dbReference>
<keyword evidence="7" id="KW-0479">Metal-binding</keyword>
<name>A0AAN9JP02_CLITE</name>
<keyword evidence="8" id="KW-0732">Signal</keyword>
<feature type="binding site" evidence="7">
    <location>
        <position position="190"/>
    </location>
    <ligand>
        <name>Zn(2+)</name>
        <dbReference type="ChEBI" id="CHEBI:29105"/>
        <label>1</label>
    </ligand>
</feature>
<dbReference type="InterPro" id="IPR011650">
    <property type="entry name" value="Peptidase_M20_dimer"/>
</dbReference>
<accession>A0AAN9JP02</accession>
<proteinExistence type="inferred from homology"/>
<dbReference type="EMBL" id="JAYKXN010000003">
    <property type="protein sequence ID" value="KAK7301333.1"/>
    <property type="molecule type" value="Genomic_DNA"/>
</dbReference>